<evidence type="ECO:0000313" key="2">
    <source>
        <dbReference type="Proteomes" id="UP000030661"/>
    </source>
</evidence>
<protein>
    <recommendedName>
        <fullName evidence="3">BrnT family toxin</fullName>
    </recommendedName>
</protein>
<dbReference type="InterPro" id="IPR007460">
    <property type="entry name" value="BrnT_toxin"/>
</dbReference>
<reference evidence="1" key="1">
    <citation type="journal article" date="2015" name="PeerJ">
        <title>First genomic representation of candidate bacterial phylum KSB3 points to enhanced environmental sensing as a trigger of wastewater bulking.</title>
        <authorList>
            <person name="Sekiguchi Y."/>
            <person name="Ohashi A."/>
            <person name="Parks D.H."/>
            <person name="Yamauchi T."/>
            <person name="Tyson G.W."/>
            <person name="Hugenholtz P."/>
        </authorList>
    </citation>
    <scope>NUCLEOTIDE SEQUENCE [LARGE SCALE GENOMIC DNA]</scope>
</reference>
<dbReference type="EMBL" id="DF820475">
    <property type="protein sequence ID" value="GAK60817.1"/>
    <property type="molecule type" value="Genomic_DNA"/>
</dbReference>
<accession>A0A081C8B2</accession>
<dbReference type="Pfam" id="PF04365">
    <property type="entry name" value="BrnT_toxin"/>
    <property type="match status" value="1"/>
</dbReference>
<name>A0A081C8B2_VECG1</name>
<dbReference type="Gene3D" id="3.10.450.530">
    <property type="entry name" value="Ribonuclease toxin, BrnT, of type II toxin-antitoxin system"/>
    <property type="match status" value="1"/>
</dbReference>
<sequence>MYIDDFIWLPNIVEKLEVKHHLIQEEVEAVFFRQPKYRLVESGYTPGEDVYSAWGKTDANRYLIVFFIYKRPNRALIISARDMDKKERKRYERK</sequence>
<evidence type="ECO:0000313" key="1">
    <source>
        <dbReference type="EMBL" id="GAK60817.1"/>
    </source>
</evidence>
<dbReference type="STRING" id="1499967.U27_00715"/>
<dbReference type="AlphaFoldDB" id="A0A081C8B2"/>
<evidence type="ECO:0008006" key="3">
    <source>
        <dbReference type="Google" id="ProtNLM"/>
    </source>
</evidence>
<gene>
    <name evidence="1" type="ORF">U27_00715</name>
</gene>
<dbReference type="HOGENOM" id="CLU_149290_3_1_0"/>
<organism evidence="1">
    <name type="scientific">Vecturithrix granuli</name>
    <dbReference type="NCBI Taxonomy" id="1499967"/>
    <lineage>
        <taxon>Bacteria</taxon>
        <taxon>Candidatus Moduliflexota</taxon>
        <taxon>Candidatus Vecturitrichia</taxon>
        <taxon>Candidatus Vecturitrichales</taxon>
        <taxon>Candidatus Vecturitrichaceae</taxon>
        <taxon>Candidatus Vecturithrix</taxon>
    </lineage>
</organism>
<dbReference type="InterPro" id="IPR038573">
    <property type="entry name" value="BrnT_sf"/>
</dbReference>
<keyword evidence="2" id="KW-1185">Reference proteome</keyword>
<dbReference type="Proteomes" id="UP000030661">
    <property type="component" value="Unassembled WGS sequence"/>
</dbReference>
<proteinExistence type="predicted"/>
<dbReference type="eggNOG" id="COG2929">
    <property type="taxonomic scope" value="Bacteria"/>
</dbReference>